<evidence type="ECO:0000259" key="3">
    <source>
        <dbReference type="Pfam" id="PF01494"/>
    </source>
</evidence>
<evidence type="ECO:0000256" key="1">
    <source>
        <dbReference type="ARBA" id="ARBA00023002"/>
    </source>
</evidence>
<dbReference type="Proteomes" id="UP000779507">
    <property type="component" value="Unassembled WGS sequence"/>
</dbReference>
<organism evidence="4 5">
    <name type="scientific">Hymenobacter caeli</name>
    <dbReference type="NCBI Taxonomy" id="2735894"/>
    <lineage>
        <taxon>Bacteria</taxon>
        <taxon>Pseudomonadati</taxon>
        <taxon>Bacteroidota</taxon>
        <taxon>Cytophagia</taxon>
        <taxon>Cytophagales</taxon>
        <taxon>Hymenobacteraceae</taxon>
        <taxon>Hymenobacter</taxon>
    </lineage>
</organism>
<name>A0ABX2FUZ7_9BACT</name>
<dbReference type="PANTHER" id="PTHR13789">
    <property type="entry name" value="MONOOXYGENASE"/>
    <property type="match status" value="1"/>
</dbReference>
<dbReference type="InterPro" id="IPR050493">
    <property type="entry name" value="FAD-dep_Monooxygenase_BioMet"/>
</dbReference>
<protein>
    <submittedName>
        <fullName evidence="4">2-polyprenyl-6-methoxyphenol hydroxylase-like FAD-dependent oxidoreductase</fullName>
    </submittedName>
</protein>
<dbReference type="EMBL" id="JABSNP010000021">
    <property type="protein sequence ID" value="NRT20816.1"/>
    <property type="molecule type" value="Genomic_DNA"/>
</dbReference>
<dbReference type="Pfam" id="PF01494">
    <property type="entry name" value="FAD_binding_3"/>
    <property type="match status" value="1"/>
</dbReference>
<evidence type="ECO:0000313" key="5">
    <source>
        <dbReference type="Proteomes" id="UP000779507"/>
    </source>
</evidence>
<comment type="caution">
    <text evidence="4">The sequence shown here is derived from an EMBL/GenBank/DDBJ whole genome shotgun (WGS) entry which is preliminary data.</text>
</comment>
<proteinExistence type="predicted"/>
<dbReference type="InterPro" id="IPR036188">
    <property type="entry name" value="FAD/NAD-bd_sf"/>
</dbReference>
<evidence type="ECO:0000313" key="4">
    <source>
        <dbReference type="EMBL" id="NRT20816.1"/>
    </source>
</evidence>
<keyword evidence="5" id="KW-1185">Reference proteome</keyword>
<reference evidence="4 5" key="1">
    <citation type="submission" date="2020-05" db="EMBL/GenBank/DDBJ databases">
        <title>Genomic Encyclopedia of Type Strains, Phase IV (KMG-V): Genome sequencing to study the core and pangenomes of soil and plant-associated prokaryotes.</title>
        <authorList>
            <person name="Whitman W."/>
        </authorList>
    </citation>
    <scope>NUCLEOTIDE SEQUENCE [LARGE SCALE GENOMIC DNA]</scope>
    <source>
        <strain evidence="4 5">9A</strain>
    </source>
</reference>
<gene>
    <name evidence="4" type="ORF">HNP98_003660</name>
</gene>
<dbReference type="SUPFAM" id="SSF51905">
    <property type="entry name" value="FAD/NAD(P)-binding domain"/>
    <property type="match status" value="1"/>
</dbReference>
<dbReference type="InterPro" id="IPR002938">
    <property type="entry name" value="FAD-bd"/>
</dbReference>
<dbReference type="PRINTS" id="PR00420">
    <property type="entry name" value="RNGMNOXGNASE"/>
</dbReference>
<accession>A0ABX2FUZ7</accession>
<evidence type="ECO:0000256" key="2">
    <source>
        <dbReference type="ARBA" id="ARBA00023033"/>
    </source>
</evidence>
<sequence length="370" mass="40542">MLTENKVLVVGGGIAGLSLAISLRKSGVAVDIVELKKEWTVYGVGIIIQSNVMRAFNELGVLDKFMDRAYPFEVVTVESPRGEMVMPGHRLAGPQYPPNCGVSRPALHKVLTSTALETGTNVRLGVTLASYTETEHNITATFTDGSTGTYDLIVGADGTYSKVREMIFPEVKPRFTGQAVWRYNFPRSVDHLANYIGRDGLAAGLCPLAEDLMYMYCTSNEPTKPRIADEDLAAQMRDRLKGHTGGIIAELRDQITENKGVVYRPMEVVFVPEKWYKGRVVLIGDAAHSTSPHIGQGAGISVEDALVLGEELVKDQPLQTSLDNFMTRRYARCKMVCDVADQIGEWEMAGTMGDRNKLTAEAQQALAQPL</sequence>
<keyword evidence="2" id="KW-0503">Monooxygenase</keyword>
<dbReference type="PANTHER" id="PTHR13789:SF309">
    <property type="entry name" value="PUTATIVE (AFU_ORTHOLOGUE AFUA_6G14510)-RELATED"/>
    <property type="match status" value="1"/>
</dbReference>
<dbReference type="Gene3D" id="3.50.50.60">
    <property type="entry name" value="FAD/NAD(P)-binding domain"/>
    <property type="match status" value="1"/>
</dbReference>
<keyword evidence="1" id="KW-0560">Oxidoreductase</keyword>
<feature type="domain" description="FAD-binding" evidence="3">
    <location>
        <begin position="6"/>
        <end position="331"/>
    </location>
</feature>
<dbReference type="NCBIfam" id="NF005313">
    <property type="entry name" value="PRK06847.1"/>
    <property type="match status" value="1"/>
</dbReference>
<dbReference type="RefSeq" id="WP_173811583.1">
    <property type="nucleotide sequence ID" value="NZ_JABSNP010000021.1"/>
</dbReference>